<evidence type="ECO:0000256" key="2">
    <source>
        <dbReference type="ARBA" id="ARBA00023043"/>
    </source>
</evidence>
<dbReference type="InterPro" id="IPR002110">
    <property type="entry name" value="Ankyrin_rpt"/>
</dbReference>
<dbReference type="SMART" id="SM00248">
    <property type="entry name" value="ANK"/>
    <property type="match status" value="6"/>
</dbReference>
<dbReference type="Proteomes" id="UP000749559">
    <property type="component" value="Unassembled WGS sequence"/>
</dbReference>
<protein>
    <submittedName>
        <fullName evidence="4">Uncharacterized protein</fullName>
    </submittedName>
</protein>
<gene>
    <name evidence="4" type="ORF">OFUS_LOCUS24305</name>
</gene>
<keyword evidence="1" id="KW-0677">Repeat</keyword>
<evidence type="ECO:0000256" key="3">
    <source>
        <dbReference type="SAM" id="MobiDB-lite"/>
    </source>
</evidence>
<dbReference type="PROSITE" id="PS50017">
    <property type="entry name" value="DEATH_DOMAIN"/>
    <property type="match status" value="1"/>
</dbReference>
<feature type="region of interest" description="Disordered" evidence="3">
    <location>
        <begin position="1"/>
        <end position="35"/>
    </location>
</feature>
<dbReference type="PANTHER" id="PTHR24126">
    <property type="entry name" value="ANKYRIN REPEAT, PH AND SEC7 DOMAIN CONTAINING PROTEIN SECG-RELATED"/>
    <property type="match status" value="1"/>
</dbReference>
<dbReference type="GO" id="GO:0007165">
    <property type="term" value="P:signal transduction"/>
    <property type="evidence" value="ECO:0007669"/>
    <property type="project" value="InterPro"/>
</dbReference>
<reference evidence="4" key="1">
    <citation type="submission" date="2022-03" db="EMBL/GenBank/DDBJ databases">
        <authorList>
            <person name="Martin C."/>
        </authorList>
    </citation>
    <scope>NUCLEOTIDE SEQUENCE</scope>
</reference>
<evidence type="ECO:0000313" key="5">
    <source>
        <dbReference type="Proteomes" id="UP000749559"/>
    </source>
</evidence>
<dbReference type="InterPro" id="IPR000488">
    <property type="entry name" value="Death_dom"/>
</dbReference>
<sequence>MEMSRSLVTGFGIPGSDTLQITGESPRGKLPQYRSTDEKTAMLTRPTTNKGIRYHALDCSNTSLDKIIDVPKERKLKSRRSKRDTAVDLTVDGERYKWPTKLNLKEVDPMAQDLDVDEDAYLRDFLFAVETRDLERIQFLMPSIKANQDKILRETTGAGGYYELAMGNSDNIEFVLSEGLLRAAHYGSVPIVEFLIESGANVNAKNSEGLSPLMRACEKGHLDVAQTLMDAGANVNQTSNVGFTALHYVSRIPERWQSVEFLLRCRGVENSNDKHKFGLTPLHCASERDVIGKSVFLLLKIGGKDGARQNAVDKYGRTPLHIAVERQLHHNVQCLIEFGAHVNIQDAVAGSTPLHEAAKHGNAKIASLLIANGADVTIVDKHGQTAKDIALQHGALEERKRHLYEDLIDLIDVHSTDMRLQEQERLREVFYAACKIIPDDGWDALAEDLFNKKDVADSTVYNVQSQHPHPEGLPSLSYHTLCAWIEECPLIATFWVLIRSLRDTNLNDVADELVSSFA</sequence>
<dbReference type="OrthoDB" id="10252328at2759"/>
<comment type="caution">
    <text evidence="4">The sequence shown here is derived from an EMBL/GenBank/DDBJ whole genome shotgun (WGS) entry which is preliminary data.</text>
</comment>
<dbReference type="InterPro" id="IPR036770">
    <property type="entry name" value="Ankyrin_rpt-contain_sf"/>
</dbReference>
<dbReference type="PANTHER" id="PTHR24126:SF14">
    <property type="entry name" value="ANK_REP_REGION DOMAIN-CONTAINING PROTEIN"/>
    <property type="match status" value="1"/>
</dbReference>
<dbReference type="InterPro" id="IPR011029">
    <property type="entry name" value="DEATH-like_dom_sf"/>
</dbReference>
<evidence type="ECO:0000256" key="1">
    <source>
        <dbReference type="ARBA" id="ARBA00022737"/>
    </source>
</evidence>
<name>A0A8J1UY48_OWEFU</name>
<keyword evidence="2" id="KW-0040">ANK repeat</keyword>
<dbReference type="Gene3D" id="1.25.40.20">
    <property type="entry name" value="Ankyrin repeat-containing domain"/>
    <property type="match status" value="2"/>
</dbReference>
<dbReference type="AlphaFoldDB" id="A0A8J1UY48"/>
<dbReference type="Gene3D" id="1.10.533.10">
    <property type="entry name" value="Death Domain, Fas"/>
    <property type="match status" value="1"/>
</dbReference>
<dbReference type="PROSITE" id="PS50088">
    <property type="entry name" value="ANK_REPEAT"/>
    <property type="match status" value="4"/>
</dbReference>
<proteinExistence type="predicted"/>
<dbReference type="EMBL" id="CAIIXF020000012">
    <property type="protein sequence ID" value="CAH1800418.1"/>
    <property type="molecule type" value="Genomic_DNA"/>
</dbReference>
<dbReference type="PROSITE" id="PS50297">
    <property type="entry name" value="ANK_REP_REGION"/>
    <property type="match status" value="4"/>
</dbReference>
<dbReference type="SUPFAM" id="SSF48403">
    <property type="entry name" value="Ankyrin repeat"/>
    <property type="match status" value="1"/>
</dbReference>
<accession>A0A8J1UY48</accession>
<organism evidence="4 5">
    <name type="scientific">Owenia fusiformis</name>
    <name type="common">Polychaete worm</name>
    <dbReference type="NCBI Taxonomy" id="6347"/>
    <lineage>
        <taxon>Eukaryota</taxon>
        <taxon>Metazoa</taxon>
        <taxon>Spiralia</taxon>
        <taxon>Lophotrochozoa</taxon>
        <taxon>Annelida</taxon>
        <taxon>Polychaeta</taxon>
        <taxon>Sedentaria</taxon>
        <taxon>Canalipalpata</taxon>
        <taxon>Sabellida</taxon>
        <taxon>Oweniida</taxon>
        <taxon>Oweniidae</taxon>
        <taxon>Owenia</taxon>
    </lineage>
</organism>
<dbReference type="Pfam" id="PF12796">
    <property type="entry name" value="Ank_2"/>
    <property type="match status" value="2"/>
</dbReference>
<dbReference type="CDD" id="cd01670">
    <property type="entry name" value="Death"/>
    <property type="match status" value="1"/>
</dbReference>
<dbReference type="SUPFAM" id="SSF47986">
    <property type="entry name" value="DEATH domain"/>
    <property type="match status" value="1"/>
</dbReference>
<keyword evidence="5" id="KW-1185">Reference proteome</keyword>
<evidence type="ECO:0000313" key="4">
    <source>
        <dbReference type="EMBL" id="CAH1800418.1"/>
    </source>
</evidence>